<feature type="compositionally biased region" description="Basic and acidic residues" evidence="3">
    <location>
        <begin position="570"/>
        <end position="579"/>
    </location>
</feature>
<proteinExistence type="predicted"/>
<gene>
    <name evidence="4" type="ORF">Dbus_chr2Rg803</name>
</gene>
<feature type="region of interest" description="Disordered" evidence="3">
    <location>
        <begin position="352"/>
        <end position="401"/>
    </location>
</feature>
<dbReference type="GO" id="GO:0000281">
    <property type="term" value="P:mitotic cytokinesis"/>
    <property type="evidence" value="ECO:0007669"/>
    <property type="project" value="TreeGrafter"/>
</dbReference>
<comment type="subcellular location">
    <subcellularLocation>
        <location evidence="1">Cytoplasm</location>
    </subcellularLocation>
</comment>
<feature type="compositionally biased region" description="Basic and acidic residues" evidence="3">
    <location>
        <begin position="284"/>
        <end position="299"/>
    </location>
</feature>
<dbReference type="STRING" id="30019.A0A0M5J741"/>
<feature type="compositionally biased region" description="Acidic residues" evidence="3">
    <location>
        <begin position="78"/>
        <end position="87"/>
    </location>
</feature>
<evidence type="ECO:0000313" key="4">
    <source>
        <dbReference type="EMBL" id="ALC41224.1"/>
    </source>
</evidence>
<feature type="compositionally biased region" description="Basic and acidic residues" evidence="3">
    <location>
        <begin position="179"/>
        <end position="193"/>
    </location>
</feature>
<dbReference type="GO" id="GO:0032133">
    <property type="term" value="C:chromosome passenger complex"/>
    <property type="evidence" value="ECO:0007669"/>
    <property type="project" value="TreeGrafter"/>
</dbReference>
<feature type="compositionally biased region" description="Low complexity" evidence="3">
    <location>
        <begin position="137"/>
        <end position="151"/>
    </location>
</feature>
<dbReference type="PANTHER" id="PTHR13142">
    <property type="entry name" value="INNER CENTROMERE PROTEIN"/>
    <property type="match status" value="1"/>
</dbReference>
<keyword evidence="2" id="KW-0963">Cytoplasm</keyword>
<dbReference type="OrthoDB" id="6123at2759"/>
<feature type="compositionally biased region" description="Polar residues" evidence="3">
    <location>
        <begin position="194"/>
        <end position="204"/>
    </location>
</feature>
<dbReference type="OMA" id="RPHELFN"/>
<keyword evidence="5" id="KW-1185">Reference proteome</keyword>
<sequence length="756" mass="83834">MEDLLEMTSIISELENKLELISKAHFDELEQLFFGKSVATSVDAGVKALESNESGKNSSETPQQTKKRPKRLTALSESEADGEEPSNMDETSAVTSQRQSARMSNSQLLAAAQEDDPEERQLNTTASLMPPPPPPIITTAADTTTNPADTSRSSGRPQRAAKIRSEKSLKEPALNSKLRQPDPEVAVKVKIESQQRPSQFSKSTAVAPAAAPEKPQPVLEPEPKPRTSQEKLRSLRIEVKREKVSLDTNSTVTLEATRTIVETSTTSNTSTAPAKKTRKKKEPHKPIKVERFSDLDKEQPVSARTRQGSTGSQESQARSQRSVYEDAVEGELKAANATVTISQSKALGEATFNGPADEHLPGNSTFQVESNVSKETSMQTAREGSMRENSLMTEDDSVEEPIRPATKQAGHKLPLTLKGMKMPARTHELFNPLLQSPVKMRVEAFENAANAQGSTRPKRNKETSASSSSTTPLIGRLQAPTLGRFLTPTQSTSSLPINSAQPKKAPMSASKAAPLMKTATGTNLKSTNSGSTKTLSRENSGDDFRKGLHQLAEEKKKQRELKHQQAAALRETKERERAERLAKLTKEREEKRLKKLQKEKMEERKRQEMEELQRKMAQQDEIERNKKALIKEKEREHMLQMKAQAANSAKAKKMMPPPPKSAYTFAMLHEDDSTDDESKISYKRPAVPTWSRTHVRGPAIVMQNNLPITTIDSFFSVAASTPDLKLIFPDIDPSHLRRNSSVLWSTPPRYSELPKY</sequence>
<evidence type="ECO:0000256" key="1">
    <source>
        <dbReference type="ARBA" id="ARBA00004496"/>
    </source>
</evidence>
<feature type="compositionally biased region" description="Polar residues" evidence="3">
    <location>
        <begin position="362"/>
        <end position="392"/>
    </location>
</feature>
<feature type="compositionally biased region" description="Polar residues" evidence="3">
    <location>
        <begin position="487"/>
        <end position="498"/>
    </location>
</feature>
<evidence type="ECO:0000256" key="3">
    <source>
        <dbReference type="SAM" id="MobiDB-lite"/>
    </source>
</evidence>
<feature type="compositionally biased region" description="Low complexity" evidence="3">
    <location>
        <begin position="257"/>
        <end position="274"/>
    </location>
</feature>
<evidence type="ECO:0000313" key="5">
    <source>
        <dbReference type="Proteomes" id="UP000494163"/>
    </source>
</evidence>
<feature type="compositionally biased region" description="Polar residues" evidence="3">
    <location>
        <begin position="302"/>
        <end position="322"/>
    </location>
</feature>
<feature type="compositionally biased region" description="Low complexity" evidence="3">
    <location>
        <begin position="499"/>
        <end position="514"/>
    </location>
</feature>
<organism evidence="4 5">
    <name type="scientific">Drosophila busckii</name>
    <name type="common">Fruit fly</name>
    <dbReference type="NCBI Taxonomy" id="30019"/>
    <lineage>
        <taxon>Eukaryota</taxon>
        <taxon>Metazoa</taxon>
        <taxon>Ecdysozoa</taxon>
        <taxon>Arthropoda</taxon>
        <taxon>Hexapoda</taxon>
        <taxon>Insecta</taxon>
        <taxon>Pterygota</taxon>
        <taxon>Neoptera</taxon>
        <taxon>Endopterygota</taxon>
        <taxon>Diptera</taxon>
        <taxon>Brachycera</taxon>
        <taxon>Muscomorpha</taxon>
        <taxon>Ephydroidea</taxon>
        <taxon>Drosophilidae</taxon>
        <taxon>Drosophila</taxon>
    </lineage>
</organism>
<dbReference type="GO" id="GO:0030496">
    <property type="term" value="C:midbody"/>
    <property type="evidence" value="ECO:0007669"/>
    <property type="project" value="TreeGrafter"/>
</dbReference>
<feature type="region of interest" description="Disordered" evidence="3">
    <location>
        <begin position="487"/>
        <end position="543"/>
    </location>
</feature>
<feature type="region of interest" description="Disordered" evidence="3">
    <location>
        <begin position="555"/>
        <end position="579"/>
    </location>
</feature>
<dbReference type="GO" id="GO:0005634">
    <property type="term" value="C:nucleus"/>
    <property type="evidence" value="ECO:0007669"/>
    <property type="project" value="TreeGrafter"/>
</dbReference>
<feature type="region of interest" description="Disordered" evidence="3">
    <location>
        <begin position="448"/>
        <end position="473"/>
    </location>
</feature>
<protein>
    <submittedName>
        <fullName evidence="4">Incenp</fullName>
    </submittedName>
</protein>
<name>A0A0M5J741_DROBS</name>
<feature type="compositionally biased region" description="Basic and acidic residues" evidence="3">
    <location>
        <begin position="221"/>
        <end position="245"/>
    </location>
</feature>
<accession>A0A0M5J741</accession>
<dbReference type="AlphaFoldDB" id="A0A0M5J741"/>
<feature type="compositionally biased region" description="Polar residues" evidence="3">
    <location>
        <begin position="463"/>
        <end position="472"/>
    </location>
</feature>
<evidence type="ECO:0000256" key="2">
    <source>
        <dbReference type="ARBA" id="ARBA00022490"/>
    </source>
</evidence>
<feature type="compositionally biased region" description="Polar residues" evidence="3">
    <location>
        <begin position="246"/>
        <end position="256"/>
    </location>
</feature>
<feature type="compositionally biased region" description="Polar residues" evidence="3">
    <location>
        <begin position="51"/>
        <end position="64"/>
    </location>
</feature>
<feature type="region of interest" description="Disordered" evidence="3">
    <location>
        <begin position="49"/>
        <end position="324"/>
    </location>
</feature>
<dbReference type="PANTHER" id="PTHR13142:SF1">
    <property type="entry name" value="INNER CENTROMERE PROTEIN"/>
    <property type="match status" value="1"/>
</dbReference>
<dbReference type="GO" id="GO:0005737">
    <property type="term" value="C:cytoplasm"/>
    <property type="evidence" value="ECO:0007669"/>
    <property type="project" value="UniProtKB-SubCell"/>
</dbReference>
<dbReference type="EMBL" id="CP012524">
    <property type="protein sequence ID" value="ALC41224.1"/>
    <property type="molecule type" value="Genomic_DNA"/>
</dbReference>
<dbReference type="GO" id="GO:1990385">
    <property type="term" value="C:meiotic spindle midzone"/>
    <property type="evidence" value="ECO:0007669"/>
    <property type="project" value="TreeGrafter"/>
</dbReference>
<reference evidence="4 5" key="1">
    <citation type="submission" date="2015-08" db="EMBL/GenBank/DDBJ databases">
        <title>Ancestral chromatin configuration constrains chromatin evolution on differentiating sex chromosomes in Drosophila.</title>
        <authorList>
            <person name="Zhou Q."/>
            <person name="Bachtrog D."/>
        </authorList>
    </citation>
    <scope>NUCLEOTIDE SEQUENCE [LARGE SCALE GENOMIC DNA]</scope>
    <source>
        <tissue evidence="4">Whole larvae</tissue>
    </source>
</reference>
<dbReference type="GO" id="GO:0051257">
    <property type="term" value="P:meiotic spindle midzone assembly"/>
    <property type="evidence" value="ECO:0007669"/>
    <property type="project" value="TreeGrafter"/>
</dbReference>
<dbReference type="Proteomes" id="UP000494163">
    <property type="component" value="Chromosome 2R"/>
</dbReference>
<dbReference type="GO" id="GO:0051310">
    <property type="term" value="P:metaphase chromosome alignment"/>
    <property type="evidence" value="ECO:0007669"/>
    <property type="project" value="TreeGrafter"/>
</dbReference>
<feature type="compositionally biased region" description="Polar residues" evidence="3">
    <location>
        <begin position="88"/>
        <end position="108"/>
    </location>
</feature>
<dbReference type="GO" id="GO:0000776">
    <property type="term" value="C:kinetochore"/>
    <property type="evidence" value="ECO:0007669"/>
    <property type="project" value="TreeGrafter"/>
</dbReference>
<feature type="compositionally biased region" description="Polar residues" evidence="3">
    <location>
        <begin position="519"/>
        <end position="534"/>
    </location>
</feature>